<feature type="binding site" evidence="6">
    <location>
        <position position="155"/>
    </location>
    <ligand>
        <name>Ca(2+)</name>
        <dbReference type="ChEBI" id="CHEBI:29108"/>
    </ligand>
</feature>
<evidence type="ECO:0000259" key="7">
    <source>
        <dbReference type="Pfam" id="PF01951"/>
    </source>
</evidence>
<dbReference type="Gene3D" id="3.55.10.10">
    <property type="entry name" value="Archease domain"/>
    <property type="match status" value="1"/>
</dbReference>
<dbReference type="AlphaFoldDB" id="D7D9Q4"/>
<gene>
    <name evidence="8" type="ordered locus">Shell_1411</name>
</gene>
<accession>D7D9Q4</accession>
<evidence type="ECO:0000313" key="8">
    <source>
        <dbReference type="EMBL" id="ADI32500.1"/>
    </source>
</evidence>
<dbReference type="EMBL" id="CP002051">
    <property type="protein sequence ID" value="ADI32500.1"/>
    <property type="molecule type" value="Genomic_DNA"/>
</dbReference>
<feature type="binding site" evidence="6">
    <location>
        <position position="156"/>
    </location>
    <ligand>
        <name>Ca(2+)</name>
        <dbReference type="ChEBI" id="CHEBI:29108"/>
    </ligand>
</feature>
<dbReference type="HAMAP" id="MF_01222">
    <property type="entry name" value="Archease_arch"/>
    <property type="match status" value="1"/>
</dbReference>
<evidence type="ECO:0000256" key="2">
    <source>
        <dbReference type="ARBA" id="ARBA00022694"/>
    </source>
</evidence>
<comment type="function">
    <text evidence="5 6">Activates the tRNA-splicing ligase complex by facilitating the enzymatic turnover of catalytic subunit RtcB. Acts by promoting the guanylylation of RtcB, a key intermediate step in tRNA ligation. Can also alter the NTP specificity of RtcB such that ATP, dGTP or ITP is used efficiently.</text>
</comment>
<proteinExistence type="inferred from homology"/>
<feature type="binding site" evidence="6">
    <location>
        <position position="22"/>
    </location>
    <ligand>
        <name>Ca(2+)</name>
        <dbReference type="ChEBI" id="CHEBI:29108"/>
    </ligand>
</feature>
<sequence length="156" mass="18151">MSEKIVERGLPGKFDYLEHTADLYIVAYGKNILELFENAGLSVFESMTDTSSIEKKQVREIVSEGFDLENLLYRWLEDLLTIYYSENLICSQIQVSSLNIMRTGDEIQYVIKGKCSGDYFDPNKHVSKVEIKAVTYHLMRIVKDEEKWKAYFVLDI</sequence>
<comment type="similarity">
    <text evidence="1 6">Belongs to the archease family.</text>
</comment>
<dbReference type="InterPro" id="IPR022952">
    <property type="entry name" value="Archease_arc"/>
</dbReference>
<dbReference type="OrthoDB" id="8831at2157"/>
<dbReference type="PANTHER" id="PTHR12682">
    <property type="entry name" value="ARCHEASE"/>
    <property type="match status" value="1"/>
</dbReference>
<evidence type="ECO:0000256" key="5">
    <source>
        <dbReference type="ARBA" id="ARBA00024970"/>
    </source>
</evidence>
<dbReference type="Proteomes" id="UP000002573">
    <property type="component" value="Chromosome"/>
</dbReference>
<dbReference type="NCBIfam" id="NF001617">
    <property type="entry name" value="PRK00407.1"/>
    <property type="match status" value="1"/>
</dbReference>
<dbReference type="STRING" id="591019.Shell_1411"/>
<dbReference type="GeneID" id="9234702"/>
<evidence type="ECO:0000256" key="3">
    <source>
        <dbReference type="ARBA" id="ARBA00022723"/>
    </source>
</evidence>
<organism evidence="8 9">
    <name type="scientific">Staphylothermus hellenicus (strain DSM 12710 / JCM 10830 / BK20S6-10-b1 / P8)</name>
    <dbReference type="NCBI Taxonomy" id="591019"/>
    <lineage>
        <taxon>Archaea</taxon>
        <taxon>Thermoproteota</taxon>
        <taxon>Thermoprotei</taxon>
        <taxon>Desulfurococcales</taxon>
        <taxon>Desulfurococcaceae</taxon>
        <taxon>Staphylothermus</taxon>
    </lineage>
</organism>
<dbReference type="SUPFAM" id="SSF69819">
    <property type="entry name" value="MTH1598-like"/>
    <property type="match status" value="1"/>
</dbReference>
<keyword evidence="9" id="KW-1185">Reference proteome</keyword>
<evidence type="ECO:0000313" key="9">
    <source>
        <dbReference type="Proteomes" id="UP000002573"/>
    </source>
</evidence>
<feature type="domain" description="Archease" evidence="7">
    <location>
        <begin position="14"/>
        <end position="156"/>
    </location>
</feature>
<dbReference type="InterPro" id="IPR002804">
    <property type="entry name" value="Archease"/>
</dbReference>
<keyword evidence="3 6" id="KW-0479">Metal-binding</keyword>
<keyword evidence="2 6" id="KW-0819">tRNA processing</keyword>
<dbReference type="eggNOG" id="arCOG04055">
    <property type="taxonomic scope" value="Archaea"/>
</dbReference>
<dbReference type="GO" id="GO:0006388">
    <property type="term" value="P:tRNA splicing, via endonucleolytic cleavage and ligation"/>
    <property type="evidence" value="ECO:0007669"/>
    <property type="project" value="UniProtKB-UniRule"/>
</dbReference>
<evidence type="ECO:0000256" key="6">
    <source>
        <dbReference type="HAMAP-Rule" id="MF_01222"/>
    </source>
</evidence>
<dbReference type="InterPro" id="IPR036820">
    <property type="entry name" value="Archease_dom_sf"/>
</dbReference>
<dbReference type="RefSeq" id="WP_013143698.1">
    <property type="nucleotide sequence ID" value="NC_014205.1"/>
</dbReference>
<evidence type="ECO:0000256" key="4">
    <source>
        <dbReference type="ARBA" id="ARBA00022837"/>
    </source>
</evidence>
<reference evidence="9" key="1">
    <citation type="submission" date="2010-05" db="EMBL/GenBank/DDBJ databases">
        <title>Complete sequence of Staphylothermus hellenicus DSM 12710.</title>
        <authorList>
            <consortium name="US DOE Joint Genome Institute"/>
            <person name="Lucas S."/>
            <person name="Copeland A."/>
            <person name="Lapidus A."/>
            <person name="Cheng J.-F."/>
            <person name="Bruce D."/>
            <person name="Goodwin L."/>
            <person name="Pitluck S."/>
            <person name="Davenport K."/>
            <person name="Detter J.C."/>
            <person name="Han C."/>
            <person name="Tapia R."/>
            <person name="Larimer F."/>
            <person name="Land M."/>
            <person name="Hauser L."/>
            <person name="Kyrpides N."/>
            <person name="Mikhailova N."/>
            <person name="Anderson I.J."/>
            <person name="Woyke T."/>
        </authorList>
    </citation>
    <scope>NUCLEOTIDE SEQUENCE [LARGE SCALE GENOMIC DNA]</scope>
    <source>
        <strain evidence="9">DSM 12710 / JCM 10830 / BK20S6-10-b1 / P8</strain>
    </source>
</reference>
<dbReference type="PANTHER" id="PTHR12682:SF11">
    <property type="entry name" value="PROTEIN ARCHEASE"/>
    <property type="match status" value="1"/>
</dbReference>
<dbReference type="KEGG" id="shc:Shell_1411"/>
<evidence type="ECO:0000256" key="1">
    <source>
        <dbReference type="ARBA" id="ARBA00007963"/>
    </source>
</evidence>
<dbReference type="GO" id="GO:0005509">
    <property type="term" value="F:calcium ion binding"/>
    <property type="evidence" value="ECO:0007669"/>
    <property type="project" value="UniProtKB-UniRule"/>
</dbReference>
<protein>
    <recommendedName>
        <fullName evidence="6">Protein archease</fullName>
    </recommendedName>
</protein>
<keyword evidence="4 6" id="KW-0106">Calcium</keyword>
<dbReference type="Pfam" id="PF01951">
    <property type="entry name" value="Archease"/>
    <property type="match status" value="1"/>
</dbReference>
<name>D7D9Q4_STAHD</name>
<reference evidence="8 9" key="2">
    <citation type="journal article" date="2011" name="Stand. Genomic Sci.">
        <title>Complete genome sequence of Staphylothermus hellenicus P8.</title>
        <authorList>
            <person name="Anderson I."/>
            <person name="Wirth R."/>
            <person name="Lucas S."/>
            <person name="Copeland A."/>
            <person name="Lapidus A."/>
            <person name="Cheng J.F."/>
            <person name="Goodwin L."/>
            <person name="Pitluck S."/>
            <person name="Davenport K."/>
            <person name="Detter J.C."/>
            <person name="Han C."/>
            <person name="Tapia R."/>
            <person name="Land M."/>
            <person name="Hauser L."/>
            <person name="Pati A."/>
            <person name="Mikhailova N."/>
            <person name="Woyke T."/>
            <person name="Klenk H.P."/>
            <person name="Kyrpides N."/>
            <person name="Ivanova N."/>
        </authorList>
    </citation>
    <scope>NUCLEOTIDE SEQUENCE [LARGE SCALE GENOMIC DNA]</scope>
    <source>
        <strain evidence="9">DSM 12710 / JCM 10830 / BK20S6-10-b1 / P8</strain>
    </source>
</reference>
<dbReference type="HOGENOM" id="CLU_111362_3_0_2"/>
<dbReference type="InterPro" id="IPR023572">
    <property type="entry name" value="Archease_dom"/>
</dbReference>